<protein>
    <submittedName>
        <fullName evidence="2">Uncharacterized protein</fullName>
    </submittedName>
</protein>
<keyword evidence="3" id="KW-1185">Reference proteome</keyword>
<gene>
    <name evidence="2" type="ORF">ISU10_13405</name>
</gene>
<keyword evidence="1" id="KW-0472">Membrane</keyword>
<feature type="transmembrane region" description="Helical" evidence="1">
    <location>
        <begin position="12"/>
        <end position="29"/>
    </location>
</feature>
<evidence type="ECO:0000256" key="1">
    <source>
        <dbReference type="SAM" id="Phobius"/>
    </source>
</evidence>
<organism evidence="2 3">
    <name type="scientific">Nocardioides agariphilus</name>
    <dbReference type="NCBI Taxonomy" id="433664"/>
    <lineage>
        <taxon>Bacteria</taxon>
        <taxon>Bacillati</taxon>
        <taxon>Actinomycetota</taxon>
        <taxon>Actinomycetes</taxon>
        <taxon>Propionibacteriales</taxon>
        <taxon>Nocardioidaceae</taxon>
        <taxon>Nocardioides</taxon>
    </lineage>
</organism>
<dbReference type="EMBL" id="JADKPO010000016">
    <property type="protein sequence ID" value="MBF4768763.1"/>
    <property type="molecule type" value="Genomic_DNA"/>
</dbReference>
<proteinExistence type="predicted"/>
<keyword evidence="1" id="KW-0812">Transmembrane</keyword>
<accession>A0A930YJ38</accession>
<dbReference type="Proteomes" id="UP000660668">
    <property type="component" value="Unassembled WGS sequence"/>
</dbReference>
<evidence type="ECO:0000313" key="2">
    <source>
        <dbReference type="EMBL" id="MBF4768763.1"/>
    </source>
</evidence>
<feature type="transmembrane region" description="Helical" evidence="1">
    <location>
        <begin position="72"/>
        <end position="89"/>
    </location>
</feature>
<comment type="caution">
    <text evidence="2">The sequence shown here is derived from an EMBL/GenBank/DDBJ whole genome shotgun (WGS) entry which is preliminary data.</text>
</comment>
<dbReference type="RefSeq" id="WP_194696898.1">
    <property type="nucleotide sequence ID" value="NZ_JADKPO010000016.1"/>
</dbReference>
<keyword evidence="1" id="KW-1133">Transmembrane helix</keyword>
<dbReference type="AlphaFoldDB" id="A0A930YJ38"/>
<reference evidence="2" key="1">
    <citation type="submission" date="2020-11" db="EMBL/GenBank/DDBJ databases">
        <title>Nocardioides cynanchi sp. nov., isolated from soil of rhizosphere of Cynanchum wilfordii.</title>
        <authorList>
            <person name="Lee J.-S."/>
            <person name="Suh M.K."/>
            <person name="Kim J.-S."/>
        </authorList>
    </citation>
    <scope>NUCLEOTIDE SEQUENCE</scope>
    <source>
        <strain evidence="2">KCTC 19276</strain>
    </source>
</reference>
<feature type="transmembrane region" description="Helical" evidence="1">
    <location>
        <begin position="35"/>
        <end position="52"/>
    </location>
</feature>
<sequence>MTSRRTPLRTRLLILACAGLGVLLLLLAFSKPSVGRFLAAGLLIAAAVTVRVNASRPADPSRYTRAAQLRSVAWSIVIVVVFVGASWLLNEMITS</sequence>
<evidence type="ECO:0000313" key="3">
    <source>
        <dbReference type="Proteomes" id="UP000660668"/>
    </source>
</evidence>
<name>A0A930YJ38_9ACTN</name>